<gene>
    <name evidence="4" type="ORF">COT79_03170</name>
</gene>
<accession>A0A2M6R845</accession>
<feature type="compositionally biased region" description="Low complexity" evidence="1">
    <location>
        <begin position="33"/>
        <end position="50"/>
    </location>
</feature>
<name>A0A2M6R845_9BACT</name>
<organism evidence="4 5">
    <name type="scientific">Candidatus Berkelbacteria bacterium CG10_big_fil_rev_8_21_14_0_10_43_14</name>
    <dbReference type="NCBI Taxonomy" id="1974515"/>
    <lineage>
        <taxon>Bacteria</taxon>
        <taxon>Candidatus Berkelbacteria</taxon>
    </lineage>
</organism>
<dbReference type="AlphaFoldDB" id="A0A2M6R845"/>
<dbReference type="Gene3D" id="2.170.130.30">
    <property type="match status" value="1"/>
</dbReference>
<dbReference type="EMBL" id="PEZX01000040">
    <property type="protein sequence ID" value="PIS06705.1"/>
    <property type="molecule type" value="Genomic_DNA"/>
</dbReference>
<comment type="caution">
    <text evidence="4">The sequence shown here is derived from an EMBL/GenBank/DDBJ whole genome shotgun (WGS) entry which is preliminary data.</text>
</comment>
<sequence length="125" mass="13608">MPQDSKRSPFVSVIIVLIAIGMIAMYSSFLTGSSSSQPTQDQSQVQPTQQNISYQGKDGVDAMTLLKETHSVDASDQGFVNAIDGVKPAEKQFWSLYVNGKPSDLGAKDTITKSTDSIEWKLDSF</sequence>
<feature type="transmembrane region" description="Helical" evidence="2">
    <location>
        <begin position="9"/>
        <end position="29"/>
    </location>
</feature>
<feature type="domain" description="Transcobalamin-like C-terminal" evidence="3">
    <location>
        <begin position="60"/>
        <end position="123"/>
    </location>
</feature>
<evidence type="ECO:0000256" key="2">
    <source>
        <dbReference type="SAM" id="Phobius"/>
    </source>
</evidence>
<keyword evidence="2" id="KW-0812">Transmembrane</keyword>
<evidence type="ECO:0000256" key="1">
    <source>
        <dbReference type="SAM" id="MobiDB-lite"/>
    </source>
</evidence>
<protein>
    <recommendedName>
        <fullName evidence="3">Transcobalamin-like C-terminal domain-containing protein</fullName>
    </recommendedName>
</protein>
<dbReference type="InterPro" id="IPR027954">
    <property type="entry name" value="Transcobalamin-like_C"/>
</dbReference>
<dbReference type="Proteomes" id="UP000231162">
    <property type="component" value="Unassembled WGS sequence"/>
</dbReference>
<dbReference type="Pfam" id="PF14478">
    <property type="entry name" value="DUF4430"/>
    <property type="match status" value="1"/>
</dbReference>
<reference evidence="5" key="1">
    <citation type="submission" date="2017-09" db="EMBL/GenBank/DDBJ databases">
        <title>Depth-based differentiation of microbial function through sediment-hosted aquifers and enrichment of novel symbionts in the deep terrestrial subsurface.</title>
        <authorList>
            <person name="Probst A.J."/>
            <person name="Ladd B."/>
            <person name="Jarett J.K."/>
            <person name="Geller-Mcgrath D.E."/>
            <person name="Sieber C.M.K."/>
            <person name="Emerson J.B."/>
            <person name="Anantharaman K."/>
            <person name="Thomas B.C."/>
            <person name="Malmstrom R."/>
            <person name="Stieglmeier M."/>
            <person name="Klingl A."/>
            <person name="Woyke T."/>
            <person name="Ryan C.M."/>
            <person name="Banfield J.F."/>
        </authorList>
    </citation>
    <scope>NUCLEOTIDE SEQUENCE [LARGE SCALE GENOMIC DNA]</scope>
</reference>
<evidence type="ECO:0000259" key="3">
    <source>
        <dbReference type="Pfam" id="PF14478"/>
    </source>
</evidence>
<evidence type="ECO:0000313" key="4">
    <source>
        <dbReference type="EMBL" id="PIS06705.1"/>
    </source>
</evidence>
<proteinExistence type="predicted"/>
<keyword evidence="2" id="KW-0472">Membrane</keyword>
<keyword evidence="2" id="KW-1133">Transmembrane helix</keyword>
<feature type="region of interest" description="Disordered" evidence="1">
    <location>
        <begin position="31"/>
        <end position="50"/>
    </location>
</feature>
<evidence type="ECO:0000313" key="5">
    <source>
        <dbReference type="Proteomes" id="UP000231162"/>
    </source>
</evidence>